<feature type="compositionally biased region" description="Basic and acidic residues" evidence="1">
    <location>
        <begin position="13"/>
        <end position="23"/>
    </location>
</feature>
<sequence>MEESAPTNNNDSEAEHTQREHTPDACGTQNDPLLSIMSNSQYDSIYQNTNFPHTQSENPSQMSQLSQMSQMSQQNTQNFEQQNDPIMIEHLDEEEDIARQKTLAEVTRRLTEAAAFLEDPNNEGDEYYSTVWAIYTFFGHKKSIMTVLNAIHLSGGDVNLAVKRLARMKDRNESSVFAFKDVIAPNATTERYFKY</sequence>
<feature type="compositionally biased region" description="Low complexity" evidence="1">
    <location>
        <begin position="60"/>
        <end position="74"/>
    </location>
</feature>
<comment type="caution">
    <text evidence="2">The sequence shown here is derived from an EMBL/GenBank/DDBJ whole genome shotgun (WGS) entry which is preliminary data.</text>
</comment>
<dbReference type="RefSeq" id="XP_068354519.1">
    <property type="nucleotide sequence ID" value="XM_068493801.1"/>
</dbReference>
<keyword evidence="3" id="KW-1185">Reference proteome</keyword>
<feature type="compositionally biased region" description="Polar residues" evidence="1">
    <location>
        <begin position="1"/>
        <end position="11"/>
    </location>
</feature>
<evidence type="ECO:0000313" key="3">
    <source>
        <dbReference type="Proteomes" id="UP000179807"/>
    </source>
</evidence>
<dbReference type="Proteomes" id="UP000179807">
    <property type="component" value="Unassembled WGS sequence"/>
</dbReference>
<evidence type="ECO:0000313" key="2">
    <source>
        <dbReference type="EMBL" id="OHT01383.1"/>
    </source>
</evidence>
<proteinExistence type="predicted"/>
<accession>A0A1J4JQE4</accession>
<feature type="compositionally biased region" description="Polar residues" evidence="1">
    <location>
        <begin position="27"/>
        <end position="59"/>
    </location>
</feature>
<gene>
    <name evidence="2" type="ORF">TRFO_07637</name>
</gene>
<name>A0A1J4JQE4_9EUKA</name>
<dbReference type="GeneID" id="94828505"/>
<protein>
    <submittedName>
        <fullName evidence="2">Uncharacterized protein</fullName>
    </submittedName>
</protein>
<dbReference type="VEuPathDB" id="TrichDB:TRFO_07637"/>
<dbReference type="EMBL" id="MLAK01000915">
    <property type="protein sequence ID" value="OHT01383.1"/>
    <property type="molecule type" value="Genomic_DNA"/>
</dbReference>
<feature type="region of interest" description="Disordered" evidence="1">
    <location>
        <begin position="1"/>
        <end position="77"/>
    </location>
</feature>
<evidence type="ECO:0000256" key="1">
    <source>
        <dbReference type="SAM" id="MobiDB-lite"/>
    </source>
</evidence>
<organism evidence="2 3">
    <name type="scientific">Tritrichomonas foetus</name>
    <dbReference type="NCBI Taxonomy" id="1144522"/>
    <lineage>
        <taxon>Eukaryota</taxon>
        <taxon>Metamonada</taxon>
        <taxon>Parabasalia</taxon>
        <taxon>Tritrichomonadida</taxon>
        <taxon>Tritrichomonadidae</taxon>
        <taxon>Tritrichomonas</taxon>
    </lineage>
</organism>
<dbReference type="AlphaFoldDB" id="A0A1J4JQE4"/>
<reference evidence="2" key="1">
    <citation type="submission" date="2016-10" db="EMBL/GenBank/DDBJ databases">
        <authorList>
            <person name="Benchimol M."/>
            <person name="Almeida L.G."/>
            <person name="Vasconcelos A.T."/>
            <person name="Perreira-Neves A."/>
            <person name="Rosa I.A."/>
            <person name="Tasca T."/>
            <person name="Bogo M.R."/>
            <person name="de Souza W."/>
        </authorList>
    </citation>
    <scope>NUCLEOTIDE SEQUENCE [LARGE SCALE GENOMIC DNA]</scope>
    <source>
        <strain evidence="2">K</strain>
    </source>
</reference>